<feature type="compositionally biased region" description="Basic and acidic residues" evidence="13">
    <location>
        <begin position="673"/>
        <end position="685"/>
    </location>
</feature>
<evidence type="ECO:0000256" key="3">
    <source>
        <dbReference type="ARBA" id="ARBA00007306"/>
    </source>
</evidence>
<dbReference type="GO" id="GO:0000785">
    <property type="term" value="C:chromatin"/>
    <property type="evidence" value="ECO:0007669"/>
    <property type="project" value="TreeGrafter"/>
</dbReference>
<evidence type="ECO:0000259" key="14">
    <source>
        <dbReference type="Pfam" id="PF07569"/>
    </source>
</evidence>
<dbReference type="PROSITE" id="PS50082">
    <property type="entry name" value="WD_REPEATS_2"/>
    <property type="match status" value="4"/>
</dbReference>
<dbReference type="PANTHER" id="PTHR13831">
    <property type="entry name" value="MEMBER OF THE HIR1 FAMILY OF WD-REPEAT PROTEINS"/>
    <property type="match status" value="1"/>
</dbReference>
<dbReference type="GO" id="GO:0031491">
    <property type="term" value="F:nucleosome binding"/>
    <property type="evidence" value="ECO:0007669"/>
    <property type="project" value="TreeGrafter"/>
</dbReference>
<dbReference type="Proteomes" id="UP000664169">
    <property type="component" value="Unassembled WGS sequence"/>
</dbReference>
<evidence type="ECO:0000256" key="7">
    <source>
        <dbReference type="ARBA" id="ARBA00022853"/>
    </source>
</evidence>
<dbReference type="Pfam" id="PF24105">
    <property type="entry name" value="Beta-prop_CAF1B_HIR1"/>
    <property type="match status" value="1"/>
</dbReference>
<dbReference type="SUPFAM" id="SSF50978">
    <property type="entry name" value="WD40 repeat-like"/>
    <property type="match status" value="2"/>
</dbReference>
<evidence type="ECO:0000256" key="8">
    <source>
        <dbReference type="ARBA" id="ARBA00023015"/>
    </source>
</evidence>
<keyword evidence="7 12" id="KW-0156">Chromatin regulator</keyword>
<dbReference type="Gene3D" id="2.130.10.10">
    <property type="entry name" value="YVTN repeat-like/Quinoprotein amine dehydrogenase"/>
    <property type="match status" value="2"/>
</dbReference>
<protein>
    <recommendedName>
        <fullName evidence="12">Protein HIR</fullName>
    </recommendedName>
</protein>
<comment type="subcellular location">
    <subcellularLocation>
        <location evidence="2 12">Nucleus</location>
    </subcellularLocation>
</comment>
<evidence type="ECO:0000256" key="1">
    <source>
        <dbReference type="ARBA" id="ARBA00002677"/>
    </source>
</evidence>
<evidence type="ECO:0000256" key="4">
    <source>
        <dbReference type="ARBA" id="ARBA00022491"/>
    </source>
</evidence>
<dbReference type="FunFam" id="2.130.10.10:FF:001557">
    <property type="entry name" value="Protein HIR"/>
    <property type="match status" value="1"/>
</dbReference>
<dbReference type="OrthoDB" id="1741719at2759"/>
<feature type="domain" description="CAF1B/HIR1 beta-propeller" evidence="15">
    <location>
        <begin position="28"/>
        <end position="378"/>
    </location>
</feature>
<gene>
    <name evidence="16" type="ORF">GOMPHAMPRED_002016</name>
</gene>
<dbReference type="PANTHER" id="PTHR13831:SF0">
    <property type="entry name" value="PROTEIN HIRA"/>
    <property type="match status" value="1"/>
</dbReference>
<dbReference type="GO" id="GO:0000417">
    <property type="term" value="C:HIR complex"/>
    <property type="evidence" value="ECO:0007669"/>
    <property type="project" value="TreeGrafter"/>
</dbReference>
<dbReference type="InterPro" id="IPR001680">
    <property type="entry name" value="WD40_rpt"/>
</dbReference>
<dbReference type="InterPro" id="IPR055410">
    <property type="entry name" value="Beta-prop_CAF1B_HIR1"/>
</dbReference>
<evidence type="ECO:0000256" key="9">
    <source>
        <dbReference type="ARBA" id="ARBA00023163"/>
    </source>
</evidence>
<dbReference type="Pfam" id="PF07569">
    <property type="entry name" value="Hira"/>
    <property type="match status" value="1"/>
</dbReference>
<keyword evidence="5 11" id="KW-0853">WD repeat</keyword>
<comment type="function">
    <text evidence="1 12">Required for replication-independent chromatin assembly and for the periodic repression of histone gene transcription during the cell cycle.</text>
</comment>
<reference evidence="16" key="1">
    <citation type="submission" date="2021-03" db="EMBL/GenBank/DDBJ databases">
        <authorList>
            <person name="Tagirdzhanova G."/>
        </authorList>
    </citation>
    <scope>NUCLEOTIDE SEQUENCE</scope>
</reference>
<dbReference type="CDD" id="cd00200">
    <property type="entry name" value="WD40"/>
    <property type="match status" value="1"/>
</dbReference>
<keyword evidence="17" id="KW-1185">Reference proteome</keyword>
<evidence type="ECO:0000256" key="11">
    <source>
        <dbReference type="PROSITE-ProRule" id="PRU00221"/>
    </source>
</evidence>
<evidence type="ECO:0000256" key="5">
    <source>
        <dbReference type="ARBA" id="ARBA00022574"/>
    </source>
</evidence>
<feature type="repeat" description="WD" evidence="11">
    <location>
        <begin position="20"/>
        <end position="45"/>
    </location>
</feature>
<proteinExistence type="inferred from homology"/>
<feature type="repeat" description="WD" evidence="11">
    <location>
        <begin position="66"/>
        <end position="107"/>
    </location>
</feature>
<feature type="region of interest" description="Disordered" evidence="13">
    <location>
        <begin position="660"/>
        <end position="698"/>
    </location>
</feature>
<evidence type="ECO:0000313" key="16">
    <source>
        <dbReference type="EMBL" id="CAF9920225.1"/>
    </source>
</evidence>
<feature type="compositionally biased region" description="Basic and acidic residues" evidence="13">
    <location>
        <begin position="485"/>
        <end position="497"/>
    </location>
</feature>
<feature type="repeat" description="WD" evidence="11">
    <location>
        <begin position="127"/>
        <end position="168"/>
    </location>
</feature>
<keyword evidence="4 12" id="KW-0678">Repressor</keyword>
<evidence type="ECO:0000259" key="15">
    <source>
        <dbReference type="Pfam" id="PF24105"/>
    </source>
</evidence>
<dbReference type="PROSITE" id="PS50294">
    <property type="entry name" value="WD_REPEATS_REGION"/>
    <property type="match status" value="2"/>
</dbReference>
<dbReference type="GO" id="GO:0006338">
    <property type="term" value="P:chromatin remodeling"/>
    <property type="evidence" value="ECO:0007669"/>
    <property type="project" value="InterPro"/>
</dbReference>
<keyword evidence="9 12" id="KW-0804">Transcription</keyword>
<dbReference type="InterPro" id="IPR036322">
    <property type="entry name" value="WD40_repeat_dom_sf"/>
</dbReference>
<sequence>MRIIRPHFLIHGGEKKDFEVYSCNVSPDGQRLVTAAGDGHVRIWSTDAIYNARNENYKGPTQLCSISYHSGTIHTVRFSPSNKYLASGADDKIVCIYVLDSKLPVHTGFGDSNEPPAVENWRIFRRLIGHDNDVQDLAWSYDSSVIVSVGLDSKIVVWSGHTFEKLKTITSHQSHVKGITFDPANKYFATASDDRSIKIFRFTPPGPNATAHDQASNFTLERTITAPFQGSPLTTYFRRCSWSPDGAHLAGANAVNGPVSTVAIIDRGTWDGDIHLVGHEGPVEVTAFCPRLWSSSPNTSTSNSNSAQNPHLMTVIACASQDKSISVWLTSSSRPIIITQGLANKSISDLAWSPDGLRLFATSLDGSIQCLEFAEHELGYSAPVEENEKALAKFGGNRKNIGLPESAEALILEEKAKEFEMNGVDARMGALMGEEEANTSTVSAASLSFSKDVTRSSTPLPNATTNGESTKNKDSSTAESGATSKDPEATSKLAQDAKIDRLKSRVTITKDGKKRMAPLLVSSSAGAESSLPRTQLRAAASVNASSDTPQSVLDLSKPYDGLPKGGLAALLLGNKRKYALVEGEEEGSIEKRVDIGRKDGAIPILQNSPDGLTIAKSDTASTVTVPEFIRPAVVNPSLSVSSLRLAVPKLRPSIERTLDPFENSDITKGTTPKSRDSEADIRLEVKNPTGPSPTGRYEDREPARLVVTKKGQPVWQDFVPKSVLLVAGGSHFWAAACEDGSVYSWTPAGRRLTNAILLEAQPVLLETMNLWLLCVTAIGQCYVWNMESLSSPHPPISLAPILDIATQNLGSHSTKAPSITSVRINSEGKIVVSLTNGEGYSYNPLLFSWQRLSEVWWAVGSQYWNSTDSSVSNVNAETRGAVSDGIVTLLEKNTTNEMLVRGRAYFTQRLIKALVNREGYEMLESTISIGHLENRIAAAMMLGSKADFQTYLYMYARRLGPEGLKIKAEELLRSLLGSLDQLDDSDSNKDKGHDRNWRNPTSTLCGWPRKDLLRDIVLILGKHREFQRLTAPYARLLALPANGTVTNGHETGDEMVVN</sequence>
<comment type="caution">
    <text evidence="16">The sequence shown here is derived from an EMBL/GenBank/DDBJ whole genome shotgun (WGS) entry which is preliminary data.</text>
</comment>
<keyword evidence="10 12" id="KW-0539">Nucleus</keyword>
<dbReference type="GO" id="GO:0006355">
    <property type="term" value="P:regulation of DNA-templated transcription"/>
    <property type="evidence" value="ECO:0007669"/>
    <property type="project" value="InterPro"/>
</dbReference>
<keyword evidence="8 12" id="KW-0805">Transcription regulation</keyword>
<organism evidence="16 17">
    <name type="scientific">Gomphillus americanus</name>
    <dbReference type="NCBI Taxonomy" id="1940652"/>
    <lineage>
        <taxon>Eukaryota</taxon>
        <taxon>Fungi</taxon>
        <taxon>Dikarya</taxon>
        <taxon>Ascomycota</taxon>
        <taxon>Pezizomycotina</taxon>
        <taxon>Lecanoromycetes</taxon>
        <taxon>OSLEUM clade</taxon>
        <taxon>Ostropomycetidae</taxon>
        <taxon>Ostropales</taxon>
        <taxon>Graphidaceae</taxon>
        <taxon>Gomphilloideae</taxon>
        <taxon>Gomphillus</taxon>
    </lineage>
</organism>
<comment type="similarity">
    <text evidence="3 12">Belongs to the WD repeat HIR1 family.</text>
</comment>
<dbReference type="GO" id="GO:0006351">
    <property type="term" value="P:DNA-templated transcription"/>
    <property type="evidence" value="ECO:0007669"/>
    <property type="project" value="InterPro"/>
</dbReference>
<accession>A0A8H3ILZ6</accession>
<dbReference type="InterPro" id="IPR011494">
    <property type="entry name" value="HIRA-like_C"/>
</dbReference>
<evidence type="ECO:0000256" key="13">
    <source>
        <dbReference type="SAM" id="MobiDB-lite"/>
    </source>
</evidence>
<feature type="domain" description="Protein HIRA-like C-terminal" evidence="14">
    <location>
        <begin position="749"/>
        <end position="975"/>
    </location>
</feature>
<evidence type="ECO:0000313" key="17">
    <source>
        <dbReference type="Proteomes" id="UP000664169"/>
    </source>
</evidence>
<dbReference type="InterPro" id="IPR015943">
    <property type="entry name" value="WD40/YVTN_repeat-like_dom_sf"/>
</dbReference>
<dbReference type="InterPro" id="IPR019015">
    <property type="entry name" value="HIRA_B_motif"/>
</dbReference>
<dbReference type="InterPro" id="IPR031120">
    <property type="entry name" value="HIR1-like"/>
</dbReference>
<dbReference type="EMBL" id="CAJPDQ010000015">
    <property type="protein sequence ID" value="CAF9920225.1"/>
    <property type="molecule type" value="Genomic_DNA"/>
</dbReference>
<dbReference type="SMART" id="SM00320">
    <property type="entry name" value="WD40"/>
    <property type="match status" value="6"/>
</dbReference>
<feature type="region of interest" description="Disordered" evidence="13">
    <location>
        <begin position="452"/>
        <end position="497"/>
    </location>
</feature>
<name>A0A8H3ILZ6_9LECA</name>
<feature type="compositionally biased region" description="Polar residues" evidence="13">
    <location>
        <begin position="452"/>
        <end position="469"/>
    </location>
</feature>
<evidence type="ECO:0000256" key="6">
    <source>
        <dbReference type="ARBA" id="ARBA00022737"/>
    </source>
</evidence>
<evidence type="ECO:0000256" key="12">
    <source>
        <dbReference type="RuleBase" id="RU364014"/>
    </source>
</evidence>
<dbReference type="GO" id="GO:0005634">
    <property type="term" value="C:nucleus"/>
    <property type="evidence" value="ECO:0007669"/>
    <property type="project" value="UniProtKB-SubCell"/>
</dbReference>
<evidence type="ECO:0000256" key="2">
    <source>
        <dbReference type="ARBA" id="ARBA00004123"/>
    </source>
</evidence>
<evidence type="ECO:0000256" key="10">
    <source>
        <dbReference type="ARBA" id="ARBA00023242"/>
    </source>
</evidence>
<dbReference type="FunFam" id="2.130.10.10:FF:000290">
    <property type="entry name" value="Protein HIR"/>
    <property type="match status" value="1"/>
</dbReference>
<keyword evidence="6 12" id="KW-0677">Repeat</keyword>
<feature type="repeat" description="WD" evidence="11">
    <location>
        <begin position="169"/>
        <end position="200"/>
    </location>
</feature>
<dbReference type="Pfam" id="PF09453">
    <property type="entry name" value="HIRA_B"/>
    <property type="match status" value="1"/>
</dbReference>
<dbReference type="AlphaFoldDB" id="A0A8H3ILZ6"/>